<proteinExistence type="predicted"/>
<dbReference type="EMBL" id="JANJYJ010000005">
    <property type="protein sequence ID" value="KAK3211191.1"/>
    <property type="molecule type" value="Genomic_DNA"/>
</dbReference>
<evidence type="ECO:0000259" key="1">
    <source>
        <dbReference type="Pfam" id="PF14111"/>
    </source>
</evidence>
<comment type="caution">
    <text evidence="2">The sequence shown here is derived from an EMBL/GenBank/DDBJ whole genome shotgun (WGS) entry which is preliminary data.</text>
</comment>
<dbReference type="Pfam" id="PF14111">
    <property type="entry name" value="DUF4283"/>
    <property type="match status" value="1"/>
</dbReference>
<name>A0AAE0E4Z8_9ROSI</name>
<dbReference type="Proteomes" id="UP001281410">
    <property type="component" value="Unassembled WGS sequence"/>
</dbReference>
<evidence type="ECO:0000313" key="3">
    <source>
        <dbReference type="Proteomes" id="UP001281410"/>
    </source>
</evidence>
<reference evidence="2" key="1">
    <citation type="journal article" date="2023" name="Plant J.">
        <title>Genome sequences and population genomics provide insights into the demographic history, inbreeding, and mutation load of two 'living fossil' tree species of Dipteronia.</title>
        <authorList>
            <person name="Feng Y."/>
            <person name="Comes H.P."/>
            <person name="Chen J."/>
            <person name="Zhu S."/>
            <person name="Lu R."/>
            <person name="Zhang X."/>
            <person name="Li P."/>
            <person name="Qiu J."/>
            <person name="Olsen K.M."/>
            <person name="Qiu Y."/>
        </authorList>
    </citation>
    <scope>NUCLEOTIDE SEQUENCE</scope>
    <source>
        <strain evidence="2">NBL</strain>
    </source>
</reference>
<protein>
    <recommendedName>
        <fullName evidence="1">DUF4283 domain-containing protein</fullName>
    </recommendedName>
</protein>
<organism evidence="2 3">
    <name type="scientific">Dipteronia sinensis</name>
    <dbReference type="NCBI Taxonomy" id="43782"/>
    <lineage>
        <taxon>Eukaryota</taxon>
        <taxon>Viridiplantae</taxon>
        <taxon>Streptophyta</taxon>
        <taxon>Embryophyta</taxon>
        <taxon>Tracheophyta</taxon>
        <taxon>Spermatophyta</taxon>
        <taxon>Magnoliopsida</taxon>
        <taxon>eudicotyledons</taxon>
        <taxon>Gunneridae</taxon>
        <taxon>Pentapetalae</taxon>
        <taxon>rosids</taxon>
        <taxon>malvids</taxon>
        <taxon>Sapindales</taxon>
        <taxon>Sapindaceae</taxon>
        <taxon>Hippocastanoideae</taxon>
        <taxon>Acereae</taxon>
        <taxon>Dipteronia</taxon>
    </lineage>
</organism>
<keyword evidence="3" id="KW-1185">Reference proteome</keyword>
<gene>
    <name evidence="2" type="ORF">Dsin_015897</name>
</gene>
<sequence length="114" mass="12877">MCSHEEIAKLCESMNLLEKGGLVQRLHEGLKTSGMWRLALSLVGKVLTYKMVKEDVFMGVLAKIWRVKEGVEIESVAQNIFTFQFKNIEDMQQILAGGPWTFDGALIVFGETIR</sequence>
<evidence type="ECO:0000313" key="2">
    <source>
        <dbReference type="EMBL" id="KAK3211191.1"/>
    </source>
</evidence>
<feature type="domain" description="DUF4283" evidence="1">
    <location>
        <begin position="38"/>
        <end position="107"/>
    </location>
</feature>
<accession>A0AAE0E4Z8</accession>
<dbReference type="InterPro" id="IPR025558">
    <property type="entry name" value="DUF4283"/>
</dbReference>
<dbReference type="AlphaFoldDB" id="A0AAE0E4Z8"/>